<sequence length="108" mass="11811">MKYLGCKHESNENDVAIKTDMENRKSAIIDALLLKAETLADAHLAISTQDIPKSFRYGLNVDVTEKPMKTAAATVAAALGNEGELTKKSSMSDFQVSSRFFAGIIRNF</sequence>
<evidence type="ECO:0000313" key="1">
    <source>
        <dbReference type="EMBL" id="VDK48129.1"/>
    </source>
</evidence>
<proteinExistence type="predicted"/>
<evidence type="ECO:0000313" key="3">
    <source>
        <dbReference type="WBParaSite" id="GPUH_0000493101-mRNA-1"/>
    </source>
</evidence>
<dbReference type="Proteomes" id="UP000271098">
    <property type="component" value="Unassembled WGS sequence"/>
</dbReference>
<dbReference type="OrthoDB" id="10256524at2759"/>
<reference evidence="1 2" key="2">
    <citation type="submission" date="2018-11" db="EMBL/GenBank/DDBJ databases">
        <authorList>
            <consortium name="Pathogen Informatics"/>
        </authorList>
    </citation>
    <scope>NUCLEOTIDE SEQUENCE [LARGE SCALE GENOMIC DNA]</scope>
</reference>
<organism evidence="3">
    <name type="scientific">Gongylonema pulchrum</name>
    <dbReference type="NCBI Taxonomy" id="637853"/>
    <lineage>
        <taxon>Eukaryota</taxon>
        <taxon>Metazoa</taxon>
        <taxon>Ecdysozoa</taxon>
        <taxon>Nematoda</taxon>
        <taxon>Chromadorea</taxon>
        <taxon>Rhabditida</taxon>
        <taxon>Spirurina</taxon>
        <taxon>Spiruromorpha</taxon>
        <taxon>Spiruroidea</taxon>
        <taxon>Gongylonematidae</taxon>
        <taxon>Gongylonema</taxon>
    </lineage>
</organism>
<name>A0A183D883_9BILA</name>
<keyword evidence="2" id="KW-1185">Reference proteome</keyword>
<accession>A0A183D883</accession>
<reference evidence="3" key="1">
    <citation type="submission" date="2016-06" db="UniProtKB">
        <authorList>
            <consortium name="WormBaseParasite"/>
        </authorList>
    </citation>
    <scope>IDENTIFICATION</scope>
</reference>
<gene>
    <name evidence="1" type="ORF">GPUH_LOCUS4923</name>
</gene>
<dbReference type="InterPro" id="IPR046939">
    <property type="entry name" value="TPPII_C_sf"/>
</dbReference>
<protein>
    <submittedName>
        <fullName evidence="1 3">Uncharacterized protein</fullName>
    </submittedName>
</protein>
<evidence type="ECO:0000313" key="2">
    <source>
        <dbReference type="Proteomes" id="UP000271098"/>
    </source>
</evidence>
<dbReference type="WBParaSite" id="GPUH_0000493101-mRNA-1">
    <property type="protein sequence ID" value="GPUH_0000493101-mRNA-1"/>
    <property type="gene ID" value="GPUH_0000493101"/>
</dbReference>
<dbReference type="AlphaFoldDB" id="A0A183D883"/>
<dbReference type="EMBL" id="UYRT01009809">
    <property type="protein sequence ID" value="VDK48129.1"/>
    <property type="molecule type" value="Genomic_DNA"/>
</dbReference>
<dbReference type="Gene3D" id="1.25.40.710">
    <property type="match status" value="1"/>
</dbReference>